<name>A0A2P8FHX0_9RHOB</name>
<comment type="caution">
    <text evidence="1">The sequence shown here is derived from an EMBL/GenBank/DDBJ whole genome shotgun (WGS) entry which is preliminary data.</text>
</comment>
<accession>A0A2P8FHX0</accession>
<proteinExistence type="predicted"/>
<dbReference type="RefSeq" id="WP_106607455.1">
    <property type="nucleotide sequence ID" value="NZ_PYGJ01000002.1"/>
</dbReference>
<protein>
    <submittedName>
        <fullName evidence="1">Uncharacterized protein</fullName>
    </submittedName>
</protein>
<evidence type="ECO:0000313" key="1">
    <source>
        <dbReference type="EMBL" id="PSL21270.1"/>
    </source>
</evidence>
<organism evidence="1 2">
    <name type="scientific">Shimia abyssi</name>
    <dbReference type="NCBI Taxonomy" id="1662395"/>
    <lineage>
        <taxon>Bacteria</taxon>
        <taxon>Pseudomonadati</taxon>
        <taxon>Pseudomonadota</taxon>
        <taxon>Alphaproteobacteria</taxon>
        <taxon>Rhodobacterales</taxon>
        <taxon>Roseobacteraceae</taxon>
    </lineage>
</organism>
<reference evidence="1 2" key="1">
    <citation type="submission" date="2018-03" db="EMBL/GenBank/DDBJ databases">
        <title>Genomic Encyclopedia of Archaeal and Bacterial Type Strains, Phase II (KMG-II): from individual species to whole genera.</title>
        <authorList>
            <person name="Goeker M."/>
        </authorList>
    </citation>
    <scope>NUCLEOTIDE SEQUENCE [LARGE SCALE GENOMIC DNA]</scope>
    <source>
        <strain evidence="1 2">DSM 100673</strain>
    </source>
</reference>
<gene>
    <name evidence="1" type="ORF">CLV88_102390</name>
</gene>
<sequence length="158" mass="17179">MSRPDNHGAQRVGRISDLSPVERLAVQYLREWNSTPADQSRLTACLSTGLGQTRGRNTLDVLNDLMEIGAHYGRRPLMRHGRSCDCLGADEAVFACLVESAASAEYEDATMLAALIVRPDMARNFVGLAAEFGMALSALLRTQIPTPNIAQMQPAVVH</sequence>
<dbReference type="OrthoDB" id="7874397at2"/>
<evidence type="ECO:0000313" key="2">
    <source>
        <dbReference type="Proteomes" id="UP000240418"/>
    </source>
</evidence>
<dbReference type="EMBL" id="PYGJ01000002">
    <property type="protein sequence ID" value="PSL21270.1"/>
    <property type="molecule type" value="Genomic_DNA"/>
</dbReference>
<dbReference type="AlphaFoldDB" id="A0A2P8FHX0"/>
<keyword evidence="2" id="KW-1185">Reference proteome</keyword>
<dbReference type="Proteomes" id="UP000240418">
    <property type="component" value="Unassembled WGS sequence"/>
</dbReference>